<keyword evidence="5" id="KW-0067">ATP-binding</keyword>
<comment type="similarity">
    <text evidence="2">Belongs to the rad17/RAD24 family.</text>
</comment>
<dbReference type="GO" id="GO:0005634">
    <property type="term" value="C:nucleus"/>
    <property type="evidence" value="ECO:0007669"/>
    <property type="project" value="UniProtKB-SubCell"/>
</dbReference>
<feature type="compositionally biased region" description="Low complexity" evidence="8">
    <location>
        <begin position="22"/>
        <end position="35"/>
    </location>
</feature>
<sequence>MGKKRTLVVLSSSDEDEKGRRTGSSSRPRSAASSKSSRRGGSSRKLNVGRSRARSCSQLEEAVKFDKLSEDFGECLRDLHTVSGLKCTDMKEIWVEKYKPHSFAELAVHKKKVDEVKGWLEEKLMTSEVVGFGNSALLITGQAGVGKSAALQVISSQLGAELCEWTTPTPTLWGEHVHSRRSGRYYMSKLDEFEIFAEKVGKYCLLHPSCNGGSRKPVIFLIDDLPVTNGRIAFARLNKCLTTLVRSTWVPTVILITEYHKTESVESSSNFLEELQSSLEKAGAHKVVFNPLTVNSIKKTLFRICEEEKCDVTGNWIDHIARTSGGDIRHAITSLQYFCLRPTDGFSLATSTLPAIQSKTSVYKHNSVSSPSLAGTEDLDAPPFLPFGFGRDETINLFHALGKFLHNKRETDDSCALEQHSLVLQEKLSRSPLKMDAPEVVLSQAHGQARKVADFLHENVLDFISGEAIDDAWLVTSYLCDADLLLDNASHPTRFHMMSEIYESENLAQVVAASVATRGVLFGNSHPSPSRWHTIRSPRLWQIEQLSWHNKNQMASERFMDSNPCNLYHSSHVTMEYGSTMKWLRSKNFEVPHTCQKDISRNDNGVFDFDWMDQEKDETSEEIEEEEIEDW</sequence>
<evidence type="ECO:0000256" key="7">
    <source>
        <dbReference type="ARBA" id="ARBA00023306"/>
    </source>
</evidence>
<keyword evidence="7" id="KW-0131">Cell cycle</keyword>
<comment type="subcellular location">
    <subcellularLocation>
        <location evidence="1">Nucleus</location>
    </subcellularLocation>
</comment>
<evidence type="ECO:0000256" key="2">
    <source>
        <dbReference type="ARBA" id="ARBA00006168"/>
    </source>
</evidence>
<dbReference type="Gene3D" id="1.10.8.60">
    <property type="match status" value="1"/>
</dbReference>
<evidence type="ECO:0008006" key="11">
    <source>
        <dbReference type="Google" id="ProtNLM"/>
    </source>
</evidence>
<dbReference type="GO" id="GO:0003689">
    <property type="term" value="F:DNA clamp loader activity"/>
    <property type="evidence" value="ECO:0007669"/>
    <property type="project" value="TreeGrafter"/>
</dbReference>
<dbReference type="InterPro" id="IPR004582">
    <property type="entry name" value="Checkpoint_prot_Rad17_Rad24"/>
</dbReference>
<dbReference type="GO" id="GO:0006281">
    <property type="term" value="P:DNA repair"/>
    <property type="evidence" value="ECO:0007669"/>
    <property type="project" value="InterPro"/>
</dbReference>
<keyword evidence="6" id="KW-0539">Nucleus</keyword>
<evidence type="ECO:0000256" key="1">
    <source>
        <dbReference type="ARBA" id="ARBA00004123"/>
    </source>
</evidence>
<feature type="region of interest" description="Disordered" evidence="8">
    <location>
        <begin position="1"/>
        <end position="50"/>
    </location>
</feature>
<gene>
    <name evidence="9" type="ORF">A4U43_UnF12080</name>
</gene>
<dbReference type="GO" id="GO:0000077">
    <property type="term" value="P:DNA damage checkpoint signaling"/>
    <property type="evidence" value="ECO:0007669"/>
    <property type="project" value="TreeGrafter"/>
</dbReference>
<dbReference type="SUPFAM" id="SSF52540">
    <property type="entry name" value="P-loop containing nucleoside triphosphate hydrolases"/>
    <property type="match status" value="1"/>
</dbReference>
<dbReference type="InterPro" id="IPR027417">
    <property type="entry name" value="P-loop_NTPase"/>
</dbReference>
<organism evidence="9 10">
    <name type="scientific">Asparagus officinalis</name>
    <name type="common">Garden asparagus</name>
    <dbReference type="NCBI Taxonomy" id="4686"/>
    <lineage>
        <taxon>Eukaryota</taxon>
        <taxon>Viridiplantae</taxon>
        <taxon>Streptophyta</taxon>
        <taxon>Embryophyta</taxon>
        <taxon>Tracheophyta</taxon>
        <taxon>Spermatophyta</taxon>
        <taxon>Magnoliopsida</taxon>
        <taxon>Liliopsida</taxon>
        <taxon>Asparagales</taxon>
        <taxon>Asparagaceae</taxon>
        <taxon>Asparagoideae</taxon>
        <taxon>Asparagus</taxon>
    </lineage>
</organism>
<proteinExistence type="inferred from homology"/>
<keyword evidence="3" id="KW-0547">Nucleotide-binding</keyword>
<evidence type="ECO:0000256" key="8">
    <source>
        <dbReference type="SAM" id="MobiDB-lite"/>
    </source>
</evidence>
<dbReference type="EMBL" id="KV864284">
    <property type="protein sequence ID" value="ONK54741.1"/>
    <property type="molecule type" value="Genomic_DNA"/>
</dbReference>
<dbReference type="GO" id="GO:0005524">
    <property type="term" value="F:ATP binding"/>
    <property type="evidence" value="ECO:0007669"/>
    <property type="project" value="UniProtKB-KW"/>
</dbReference>
<name>A0A1R3L547_ASPOF</name>
<dbReference type="CDD" id="cd18140">
    <property type="entry name" value="HLD_clamp_RFC"/>
    <property type="match status" value="1"/>
</dbReference>
<dbReference type="PANTHER" id="PTHR12172:SF0">
    <property type="entry name" value="CELL CYCLE CHECKPOINT PROTEIN RAD17"/>
    <property type="match status" value="1"/>
</dbReference>
<dbReference type="GO" id="GO:0033314">
    <property type="term" value="P:mitotic DNA replication checkpoint signaling"/>
    <property type="evidence" value="ECO:0007669"/>
    <property type="project" value="TreeGrafter"/>
</dbReference>
<dbReference type="AlphaFoldDB" id="A0A1R3L547"/>
<evidence type="ECO:0000256" key="4">
    <source>
        <dbReference type="ARBA" id="ARBA00022763"/>
    </source>
</evidence>
<dbReference type="FunFam" id="3.40.50.300:FF:001661">
    <property type="entry name" value="RAD17 checkpoint clamp loader component"/>
    <property type="match status" value="1"/>
</dbReference>
<evidence type="ECO:0000313" key="10">
    <source>
        <dbReference type="Proteomes" id="UP000243459"/>
    </source>
</evidence>
<keyword evidence="4" id="KW-0227">DNA damage</keyword>
<protein>
    <recommendedName>
        <fullName evidence="11">AAA+ ATPase domain-containing protein</fullName>
    </recommendedName>
</protein>
<evidence type="ECO:0000256" key="6">
    <source>
        <dbReference type="ARBA" id="ARBA00023242"/>
    </source>
</evidence>
<dbReference type="PANTHER" id="PTHR12172">
    <property type="entry name" value="CELL CYCLE CHECKPOINT PROTEIN RAD17"/>
    <property type="match status" value="1"/>
</dbReference>
<dbReference type="InterPro" id="IPR047854">
    <property type="entry name" value="RFC_lid"/>
</dbReference>
<dbReference type="OMA" id="YNCLKMA"/>
<evidence type="ECO:0000256" key="3">
    <source>
        <dbReference type="ARBA" id="ARBA00022741"/>
    </source>
</evidence>
<dbReference type="Gramene" id="ONK54741">
    <property type="protein sequence ID" value="ONK54741"/>
    <property type="gene ID" value="A4U43_UnF12080"/>
</dbReference>
<keyword evidence="10" id="KW-1185">Reference proteome</keyword>
<dbReference type="Proteomes" id="UP000243459">
    <property type="component" value="Unassembled WGS sequence"/>
</dbReference>
<evidence type="ECO:0000313" key="9">
    <source>
        <dbReference type="EMBL" id="ONK54741.1"/>
    </source>
</evidence>
<reference evidence="10" key="1">
    <citation type="journal article" date="2017" name="Nat. Commun.">
        <title>The asparagus genome sheds light on the origin and evolution of a young Y chromosome.</title>
        <authorList>
            <person name="Harkess A."/>
            <person name="Zhou J."/>
            <person name="Xu C."/>
            <person name="Bowers J.E."/>
            <person name="Van der Hulst R."/>
            <person name="Ayyampalayam S."/>
            <person name="Mercati F."/>
            <person name="Riccardi P."/>
            <person name="McKain M.R."/>
            <person name="Kakrana A."/>
            <person name="Tang H."/>
            <person name="Ray J."/>
            <person name="Groenendijk J."/>
            <person name="Arikit S."/>
            <person name="Mathioni S.M."/>
            <person name="Nakano M."/>
            <person name="Shan H."/>
            <person name="Telgmann-Rauber A."/>
            <person name="Kanno A."/>
            <person name="Yue Z."/>
            <person name="Chen H."/>
            <person name="Li W."/>
            <person name="Chen Y."/>
            <person name="Xu X."/>
            <person name="Zhang Y."/>
            <person name="Luo S."/>
            <person name="Chen H."/>
            <person name="Gao J."/>
            <person name="Mao Z."/>
            <person name="Pires J.C."/>
            <person name="Luo M."/>
            <person name="Kudrna D."/>
            <person name="Wing R.A."/>
            <person name="Meyers B.C."/>
            <person name="Yi K."/>
            <person name="Kong H."/>
            <person name="Lavrijsen P."/>
            <person name="Sunseri F."/>
            <person name="Falavigna A."/>
            <person name="Ye Y."/>
            <person name="Leebens-Mack J.H."/>
            <person name="Chen G."/>
        </authorList>
    </citation>
    <scope>NUCLEOTIDE SEQUENCE [LARGE SCALE GENOMIC DNA]</scope>
    <source>
        <strain evidence="10">cv. DH0086</strain>
    </source>
</reference>
<dbReference type="Gene3D" id="3.40.50.300">
    <property type="entry name" value="P-loop containing nucleotide triphosphate hydrolases"/>
    <property type="match status" value="1"/>
</dbReference>
<accession>A0A1R3L547</accession>
<dbReference type="Pfam" id="PF03215">
    <property type="entry name" value="Rad17"/>
    <property type="match status" value="1"/>
</dbReference>
<dbReference type="GO" id="GO:0003682">
    <property type="term" value="F:chromatin binding"/>
    <property type="evidence" value="ECO:0007669"/>
    <property type="project" value="TreeGrafter"/>
</dbReference>
<evidence type="ECO:0000256" key="5">
    <source>
        <dbReference type="ARBA" id="ARBA00022840"/>
    </source>
</evidence>